<sequence>MEVFLAVFSVLLATVSAVFDPYHNVQPPNIFLMSGPGPGAIDWSDEDKYSLAITPSPEGNLYFKKANNKLFLGGISPEENTTKFWRDLSMDVVHKKAAATPTERVAKNLIL</sequence>
<feature type="chain" id="PRO_5008585343" evidence="1">
    <location>
        <begin position="18"/>
        <end position="111"/>
    </location>
</feature>
<dbReference type="EMBL" id="GECU01016479">
    <property type="protein sequence ID" value="JAS91227.1"/>
    <property type="molecule type" value="Transcribed_RNA"/>
</dbReference>
<gene>
    <name evidence="2" type="ORF">g.28475</name>
</gene>
<name>A0A1B6IWB1_9HEMI</name>
<protein>
    <submittedName>
        <fullName evidence="2">Uncharacterized protein</fullName>
    </submittedName>
</protein>
<reference evidence="2" key="1">
    <citation type="submission" date="2015-11" db="EMBL/GenBank/DDBJ databases">
        <title>De novo transcriptome assembly of four potential Pierce s Disease insect vectors from Arizona vineyards.</title>
        <authorList>
            <person name="Tassone E.E."/>
        </authorList>
    </citation>
    <scope>NUCLEOTIDE SEQUENCE</scope>
</reference>
<organism evidence="2">
    <name type="scientific">Homalodisca liturata</name>
    <dbReference type="NCBI Taxonomy" id="320908"/>
    <lineage>
        <taxon>Eukaryota</taxon>
        <taxon>Metazoa</taxon>
        <taxon>Ecdysozoa</taxon>
        <taxon>Arthropoda</taxon>
        <taxon>Hexapoda</taxon>
        <taxon>Insecta</taxon>
        <taxon>Pterygota</taxon>
        <taxon>Neoptera</taxon>
        <taxon>Paraneoptera</taxon>
        <taxon>Hemiptera</taxon>
        <taxon>Auchenorrhyncha</taxon>
        <taxon>Membracoidea</taxon>
        <taxon>Cicadellidae</taxon>
        <taxon>Cicadellinae</taxon>
        <taxon>Proconiini</taxon>
        <taxon>Homalodisca</taxon>
    </lineage>
</organism>
<feature type="non-terminal residue" evidence="2">
    <location>
        <position position="111"/>
    </location>
</feature>
<feature type="signal peptide" evidence="1">
    <location>
        <begin position="1"/>
        <end position="17"/>
    </location>
</feature>
<dbReference type="AlphaFoldDB" id="A0A1B6IWB1"/>
<keyword evidence="1" id="KW-0732">Signal</keyword>
<evidence type="ECO:0000256" key="1">
    <source>
        <dbReference type="SAM" id="SignalP"/>
    </source>
</evidence>
<proteinExistence type="predicted"/>
<accession>A0A1B6IWB1</accession>
<evidence type="ECO:0000313" key="2">
    <source>
        <dbReference type="EMBL" id="JAS91227.1"/>
    </source>
</evidence>